<evidence type="ECO:0000313" key="2">
    <source>
        <dbReference type="EMBL" id="WOC33275.1"/>
    </source>
</evidence>
<dbReference type="Gene3D" id="3.40.630.110">
    <property type="entry name" value="GNAT acetyltransferase-like"/>
    <property type="match status" value="1"/>
</dbReference>
<gene>
    <name evidence="2" type="ORF">PXC00_05240</name>
</gene>
<evidence type="ECO:0000259" key="1">
    <source>
        <dbReference type="PROSITE" id="PS51186"/>
    </source>
</evidence>
<feature type="domain" description="N-acetyltransferase" evidence="1">
    <location>
        <begin position="110"/>
        <end position="255"/>
    </location>
</feature>
<dbReference type="GO" id="GO:0016747">
    <property type="term" value="F:acyltransferase activity, transferring groups other than amino-acyl groups"/>
    <property type="evidence" value="ECO:0007669"/>
    <property type="project" value="InterPro"/>
</dbReference>
<keyword evidence="3" id="KW-1185">Reference proteome</keyword>
<dbReference type="InterPro" id="IPR027365">
    <property type="entry name" value="GNAT_acetyltra_YdfB-like"/>
</dbReference>
<dbReference type="Pfam" id="PF12746">
    <property type="entry name" value="GNAT_acetyltran"/>
    <property type="match status" value="1"/>
</dbReference>
<dbReference type="InterPro" id="IPR016181">
    <property type="entry name" value="Acyl_CoA_acyltransferase"/>
</dbReference>
<dbReference type="PANTHER" id="PTHR31143:SF2">
    <property type="entry name" value="FR47-LIKE DOMAIN-CONTAINING PROTEIN-RELATED"/>
    <property type="match status" value="1"/>
</dbReference>
<reference evidence="2" key="2">
    <citation type="submission" date="2024-06" db="EMBL/GenBank/DDBJ databases">
        <title>Caproicibacterium argilliputei sp. nov, a novel caproic acid producing anaerobic bacterium isolated from pit mud.</title>
        <authorList>
            <person name="Xia S."/>
        </authorList>
    </citation>
    <scope>NUCLEOTIDE SEQUENCE</scope>
    <source>
        <strain evidence="2">ZCY20-5</strain>
    </source>
</reference>
<dbReference type="RefSeq" id="WP_275845554.1">
    <property type="nucleotide sequence ID" value="NZ_CP135996.1"/>
</dbReference>
<dbReference type="InterPro" id="IPR042573">
    <property type="entry name" value="GNAT_acetyltra_N"/>
</dbReference>
<dbReference type="SUPFAM" id="SSF55729">
    <property type="entry name" value="Acyl-CoA N-acyltransferases (Nat)"/>
    <property type="match status" value="1"/>
</dbReference>
<reference evidence="2" key="1">
    <citation type="submission" date="2023-09" db="EMBL/GenBank/DDBJ databases">
        <authorList>
            <person name="Zeng C."/>
        </authorList>
    </citation>
    <scope>NUCLEOTIDE SEQUENCE</scope>
    <source>
        <strain evidence="2">ZCY20-5</strain>
    </source>
</reference>
<keyword evidence="2" id="KW-0808">Transferase</keyword>
<proteinExistence type="predicted"/>
<dbReference type="EC" id="2.3.1.-" evidence="2"/>
<protein>
    <submittedName>
        <fullName evidence="2">GNAT family N-acetyltransferase</fullName>
        <ecNumber evidence="2">2.3.1.-</ecNumber>
    </submittedName>
</protein>
<dbReference type="Proteomes" id="UP001300604">
    <property type="component" value="Chromosome"/>
</dbReference>
<evidence type="ECO:0000313" key="3">
    <source>
        <dbReference type="Proteomes" id="UP001300604"/>
    </source>
</evidence>
<dbReference type="PANTHER" id="PTHR31143">
    <property type="match status" value="1"/>
</dbReference>
<sequence length="255" mass="29044">MIGRNLEQLQPLFASWDETMIWSCLQGCMGQAWADNAAAPHSAQILSADFCFFAGEPNAELLRNRQGKEFLIFIPQNDAWAALLESIYANHCKRVTRYAIRKEADVFDRERLRQLTALPDDAYRMQMIDETLYRQALSQEWSRDWCSAFANWEEYRTHGLGVAALYKDQLAAGASSYLYYRGGIEIQVNTAASFRKRGLAAACSARLILECLDRGLYPSWDAQNLMSVGLAEKLGYHFSHSYRAYEVYGEEITAT</sequence>
<accession>A0AA97D9V4</accession>
<dbReference type="EMBL" id="CP135996">
    <property type="protein sequence ID" value="WOC33275.1"/>
    <property type="molecule type" value="Genomic_DNA"/>
</dbReference>
<dbReference type="KEGG" id="carl:PXC00_05240"/>
<organism evidence="2 3">
    <name type="scientific">Caproicibacterium argilliputei</name>
    <dbReference type="NCBI Taxonomy" id="3030016"/>
    <lineage>
        <taxon>Bacteria</taxon>
        <taxon>Bacillati</taxon>
        <taxon>Bacillota</taxon>
        <taxon>Clostridia</taxon>
        <taxon>Eubacteriales</taxon>
        <taxon>Oscillospiraceae</taxon>
        <taxon>Caproicibacterium</taxon>
    </lineage>
</organism>
<name>A0AA97D9V4_9FIRM</name>
<dbReference type="InterPro" id="IPR000182">
    <property type="entry name" value="GNAT_dom"/>
</dbReference>
<keyword evidence="2" id="KW-0012">Acyltransferase</keyword>
<dbReference type="Gene3D" id="3.40.630.30">
    <property type="match status" value="1"/>
</dbReference>
<dbReference type="AlphaFoldDB" id="A0AA97D9V4"/>
<dbReference type="PROSITE" id="PS51186">
    <property type="entry name" value="GNAT"/>
    <property type="match status" value="1"/>
</dbReference>